<organism evidence="2 3">
    <name type="scientific">Peptoniphilus equinus</name>
    <dbReference type="NCBI Taxonomy" id="3016343"/>
    <lineage>
        <taxon>Bacteria</taxon>
        <taxon>Bacillati</taxon>
        <taxon>Bacillota</taxon>
        <taxon>Tissierellia</taxon>
        <taxon>Tissierellales</taxon>
        <taxon>Peptoniphilaceae</taxon>
        <taxon>Peptoniphilus</taxon>
    </lineage>
</organism>
<dbReference type="RefSeq" id="WP_271191609.1">
    <property type="nucleotide sequence ID" value="NZ_CP115667.1"/>
</dbReference>
<keyword evidence="3" id="KW-1185">Reference proteome</keyword>
<gene>
    <name evidence="2" type="ORF">O6R05_00515</name>
</gene>
<name>A0ABY7QV66_9FIRM</name>
<feature type="transmembrane region" description="Helical" evidence="1">
    <location>
        <begin position="44"/>
        <end position="65"/>
    </location>
</feature>
<dbReference type="PANTHER" id="PTHR40078:SF1">
    <property type="entry name" value="INTEGRAL MEMBRANE PROTEIN"/>
    <property type="match status" value="1"/>
</dbReference>
<keyword evidence="1" id="KW-0472">Membrane</keyword>
<evidence type="ECO:0000313" key="3">
    <source>
        <dbReference type="Proteomes" id="UP001210339"/>
    </source>
</evidence>
<feature type="transmembrane region" description="Helical" evidence="1">
    <location>
        <begin position="5"/>
        <end position="24"/>
    </location>
</feature>
<feature type="transmembrane region" description="Helical" evidence="1">
    <location>
        <begin position="77"/>
        <end position="96"/>
    </location>
</feature>
<dbReference type="InterPro" id="IPR038750">
    <property type="entry name" value="YczE/YyaS-like"/>
</dbReference>
<dbReference type="PANTHER" id="PTHR40078">
    <property type="entry name" value="INTEGRAL MEMBRANE PROTEIN-RELATED"/>
    <property type="match status" value="1"/>
</dbReference>
<evidence type="ECO:0000256" key="1">
    <source>
        <dbReference type="SAM" id="Phobius"/>
    </source>
</evidence>
<dbReference type="Proteomes" id="UP001210339">
    <property type="component" value="Chromosome"/>
</dbReference>
<sequence length="213" mass="22734">MARRIISLVFGLYLYGLGLTFLVYNGLGVDAWNVFHGGMAARFGISLGSAYVVTSVIFMVIALLLGEPIGIGTLGNAVLIGVFMQFHMNLGIFTTMTTPLGSGAFLVIGLTIVGFATYFYMAPQLGAGPRDSFYVAICKRTGLQMGYAKIIAETVVVILGIFLGGSFGIGTIIGALSGGLFVQLAFKLFHFDARTVHHESLTESLGKLHEHKL</sequence>
<proteinExistence type="predicted"/>
<accession>A0ABY7QV66</accession>
<dbReference type="Pfam" id="PF19700">
    <property type="entry name" value="DUF6198"/>
    <property type="match status" value="1"/>
</dbReference>
<evidence type="ECO:0000313" key="2">
    <source>
        <dbReference type="EMBL" id="WBW50078.1"/>
    </source>
</evidence>
<keyword evidence="1" id="KW-0812">Transmembrane</keyword>
<keyword evidence="1" id="KW-1133">Transmembrane helix</keyword>
<feature type="transmembrane region" description="Helical" evidence="1">
    <location>
        <begin position="102"/>
        <end position="121"/>
    </location>
</feature>
<dbReference type="EMBL" id="CP115667">
    <property type="protein sequence ID" value="WBW50078.1"/>
    <property type="molecule type" value="Genomic_DNA"/>
</dbReference>
<reference evidence="2 3" key="1">
    <citation type="submission" date="2023-01" db="EMBL/GenBank/DDBJ databases">
        <authorList>
            <person name="Lee S.H."/>
            <person name="Jung H.S."/>
            <person name="Yun J.U."/>
        </authorList>
    </citation>
    <scope>NUCLEOTIDE SEQUENCE [LARGE SCALE GENOMIC DNA]</scope>
    <source>
        <strain evidence="2 3">CBA3646</strain>
    </source>
</reference>
<protein>
    <recommendedName>
        <fullName evidence="4">Membrane protein YczE</fullName>
    </recommendedName>
</protein>
<evidence type="ECO:0008006" key="4">
    <source>
        <dbReference type="Google" id="ProtNLM"/>
    </source>
</evidence>